<reference evidence="5" key="1">
    <citation type="submission" date="2018-07" db="EMBL/GenBank/DDBJ databases">
        <title>Streptacidiphilus bronchialis DSM 106435 chromosome.</title>
        <authorList>
            <person name="Batra D."/>
            <person name="Gulvik C.A."/>
        </authorList>
    </citation>
    <scope>NUCLEOTIDE SEQUENCE [LARGE SCALE GENOMIC DNA]</scope>
    <source>
        <strain evidence="5">DSM 106435</strain>
    </source>
</reference>
<evidence type="ECO:0000313" key="4">
    <source>
        <dbReference type="EMBL" id="AXI80301.1"/>
    </source>
</evidence>
<gene>
    <name evidence="4" type="ORF">C7M71_025785</name>
</gene>
<name>A0A345T2U6_9ACTN</name>
<sequence>MSPPPTDDLWCRRFHPAPDASRRLVCFPHAGGSASFYFPVSAELSPDVDVLAVQYPGRQDRRKEKGVDSIEELAESVTRALGGWDDRPLTFFGHSMGAVVAFEVARRMEQAGSGPVQIFASGRRAPSRNRDERVHRRDDDGIVAELRALSGTDAKLLGDEELLRMILPAIRSDYRAVETYRSADGATVQCPITVLVGDDDPRTTLDEARAWSDHTTGGFDLRVFPGGHFYLSSRAADVMAVLAEHFALTAVPHGA</sequence>
<dbReference type="PANTHER" id="PTHR11487">
    <property type="entry name" value="THIOESTERASE"/>
    <property type="match status" value="1"/>
</dbReference>
<dbReference type="GO" id="GO:0008610">
    <property type="term" value="P:lipid biosynthetic process"/>
    <property type="evidence" value="ECO:0007669"/>
    <property type="project" value="TreeGrafter"/>
</dbReference>
<feature type="domain" description="Thioesterase TesA-like" evidence="3">
    <location>
        <begin position="25"/>
        <end position="242"/>
    </location>
</feature>
<dbReference type="EMBL" id="CP031264">
    <property type="protein sequence ID" value="AXI80301.1"/>
    <property type="molecule type" value="Genomic_DNA"/>
</dbReference>
<dbReference type="KEGG" id="stri:C7M71_025785"/>
<organism evidence="4 5">
    <name type="scientific">Peterkaempfera bronchialis</name>
    <dbReference type="NCBI Taxonomy" id="2126346"/>
    <lineage>
        <taxon>Bacteria</taxon>
        <taxon>Bacillati</taxon>
        <taxon>Actinomycetota</taxon>
        <taxon>Actinomycetes</taxon>
        <taxon>Kitasatosporales</taxon>
        <taxon>Streptomycetaceae</taxon>
        <taxon>Peterkaempfera</taxon>
    </lineage>
</organism>
<protein>
    <submittedName>
        <fullName evidence="4">Thioesterase</fullName>
    </submittedName>
</protein>
<dbReference type="OrthoDB" id="8480037at2"/>
<dbReference type="PANTHER" id="PTHR11487:SF0">
    <property type="entry name" value="S-ACYL FATTY ACID SYNTHASE THIOESTERASE, MEDIUM CHAIN"/>
    <property type="match status" value="1"/>
</dbReference>
<dbReference type="InterPro" id="IPR029058">
    <property type="entry name" value="AB_hydrolase_fold"/>
</dbReference>
<evidence type="ECO:0000313" key="5">
    <source>
        <dbReference type="Proteomes" id="UP000249340"/>
    </source>
</evidence>
<dbReference type="InterPro" id="IPR012223">
    <property type="entry name" value="TEII"/>
</dbReference>
<dbReference type="InterPro" id="IPR020802">
    <property type="entry name" value="TesA-like"/>
</dbReference>
<keyword evidence="5" id="KW-1185">Reference proteome</keyword>
<evidence type="ECO:0000256" key="2">
    <source>
        <dbReference type="ARBA" id="ARBA00022801"/>
    </source>
</evidence>
<dbReference type="Gene3D" id="3.40.50.1820">
    <property type="entry name" value="alpha/beta hydrolase"/>
    <property type="match status" value="1"/>
</dbReference>
<dbReference type="SMART" id="SM00824">
    <property type="entry name" value="PKS_TE"/>
    <property type="match status" value="1"/>
</dbReference>
<dbReference type="InterPro" id="IPR001031">
    <property type="entry name" value="Thioesterase"/>
</dbReference>
<proteinExistence type="inferred from homology"/>
<dbReference type="AlphaFoldDB" id="A0A345T2U6"/>
<dbReference type="Pfam" id="PF00975">
    <property type="entry name" value="Thioesterase"/>
    <property type="match status" value="1"/>
</dbReference>
<comment type="similarity">
    <text evidence="1">Belongs to the thioesterase family.</text>
</comment>
<dbReference type="SUPFAM" id="SSF53474">
    <property type="entry name" value="alpha/beta-Hydrolases"/>
    <property type="match status" value="1"/>
</dbReference>
<evidence type="ECO:0000256" key="1">
    <source>
        <dbReference type="ARBA" id="ARBA00007169"/>
    </source>
</evidence>
<evidence type="ECO:0000259" key="3">
    <source>
        <dbReference type="SMART" id="SM00824"/>
    </source>
</evidence>
<dbReference type="RefSeq" id="WP_111490109.1">
    <property type="nucleotide sequence ID" value="NZ_CP031264.1"/>
</dbReference>
<dbReference type="GO" id="GO:0016787">
    <property type="term" value="F:hydrolase activity"/>
    <property type="evidence" value="ECO:0007669"/>
    <property type="project" value="UniProtKB-KW"/>
</dbReference>
<dbReference type="Proteomes" id="UP000249340">
    <property type="component" value="Chromosome"/>
</dbReference>
<keyword evidence="2" id="KW-0378">Hydrolase</keyword>
<accession>A0A345T2U6</accession>